<name>A0A8S1S8E2_PAROT</name>
<dbReference type="AlphaFoldDB" id="A0A8S1S8E2"/>
<evidence type="ECO:0000313" key="1">
    <source>
        <dbReference type="EMBL" id="CAD8136023.1"/>
    </source>
</evidence>
<comment type="caution">
    <text evidence="1">The sequence shown here is derived from an EMBL/GenBank/DDBJ whole genome shotgun (WGS) entry which is preliminary data.</text>
</comment>
<dbReference type="OrthoDB" id="300709at2759"/>
<protein>
    <recommendedName>
        <fullName evidence="3">MORN repeat protein</fullName>
    </recommendedName>
</protein>
<dbReference type="OMA" id="TYIRRTY"/>
<accession>A0A8S1S8E2</accession>
<evidence type="ECO:0008006" key="3">
    <source>
        <dbReference type="Google" id="ProtNLM"/>
    </source>
</evidence>
<dbReference type="Proteomes" id="UP000683925">
    <property type="component" value="Unassembled WGS sequence"/>
</dbReference>
<keyword evidence="2" id="KW-1185">Reference proteome</keyword>
<gene>
    <name evidence="1" type="ORF">POCTA_138.1.T0070149</name>
</gene>
<reference evidence="1" key="1">
    <citation type="submission" date="2021-01" db="EMBL/GenBank/DDBJ databases">
        <authorList>
            <consortium name="Genoscope - CEA"/>
            <person name="William W."/>
        </authorList>
    </citation>
    <scope>NUCLEOTIDE SEQUENCE</scope>
</reference>
<dbReference type="EMBL" id="CAJJDP010000006">
    <property type="protein sequence ID" value="CAD8136023.1"/>
    <property type="molecule type" value="Genomic_DNA"/>
</dbReference>
<sequence length="127" mass="14956">MNQLLGIKNNTKIEHGFTVEETQNGVAQGNYEYGKKVGKWTFKYHDRIEEGEFNGKYKVGEWIIQNHVEDLQYIGLYDDKNFKTGDWMVCNNQQSETYIRRTYKRGIVVSEKKIERLQLSTIQIKNG</sequence>
<evidence type="ECO:0000313" key="2">
    <source>
        <dbReference type="Proteomes" id="UP000683925"/>
    </source>
</evidence>
<proteinExistence type="predicted"/>
<organism evidence="1 2">
    <name type="scientific">Paramecium octaurelia</name>
    <dbReference type="NCBI Taxonomy" id="43137"/>
    <lineage>
        <taxon>Eukaryota</taxon>
        <taxon>Sar</taxon>
        <taxon>Alveolata</taxon>
        <taxon>Ciliophora</taxon>
        <taxon>Intramacronucleata</taxon>
        <taxon>Oligohymenophorea</taxon>
        <taxon>Peniculida</taxon>
        <taxon>Parameciidae</taxon>
        <taxon>Paramecium</taxon>
    </lineage>
</organism>